<dbReference type="Pfam" id="PF00248">
    <property type="entry name" value="Aldo_ket_red"/>
    <property type="match status" value="1"/>
</dbReference>
<feature type="domain" description="4Fe-4S ferredoxin-type" evidence="4">
    <location>
        <begin position="336"/>
        <end position="364"/>
    </location>
</feature>
<name>A0A9D1NZV7_9FIRM</name>
<dbReference type="SUPFAM" id="SSF46548">
    <property type="entry name" value="alpha-helical ferredoxin"/>
    <property type="match status" value="1"/>
</dbReference>
<dbReference type="PANTHER" id="PTHR43312">
    <property type="entry name" value="D-THREO-ALDOSE 1-DEHYDROGENASE"/>
    <property type="match status" value="1"/>
</dbReference>
<dbReference type="CDD" id="cd19096">
    <property type="entry name" value="AKR_Fe-S_oxidoreductase"/>
    <property type="match status" value="1"/>
</dbReference>
<evidence type="ECO:0000256" key="1">
    <source>
        <dbReference type="ARBA" id="ARBA00022723"/>
    </source>
</evidence>
<dbReference type="AlphaFoldDB" id="A0A9D1NZV7"/>
<dbReference type="PRINTS" id="PR00069">
    <property type="entry name" value="ALDKETRDTASE"/>
</dbReference>
<evidence type="ECO:0000313" key="6">
    <source>
        <dbReference type="Proteomes" id="UP000886889"/>
    </source>
</evidence>
<dbReference type="InterPro" id="IPR017900">
    <property type="entry name" value="4Fe4S_Fe_S_CS"/>
</dbReference>
<keyword evidence="3" id="KW-0411">Iron-sulfur</keyword>
<dbReference type="PROSITE" id="PS00198">
    <property type="entry name" value="4FE4S_FER_1"/>
    <property type="match status" value="1"/>
</dbReference>
<sequence length="389" mass="44586">MQYRKDQKGTDLSVLGYGCMRFTKKYGKIVFEKAEREVMTAIRRGVNYFDTAYIYPGSEECLGKILEKNGCRDRVYIATKLPHYLIKSREGLEKCFQTQLKRLRTDHVDYYLMHMLTDIATWERLKGLGIQEWIQEKLDSGQIRNIGFSYHGNAEMFCRLADAYPWNFCQIQYNYMDENTQAGRKGLLYAAEKGLPVIVMEPLRGGRLVNLLPQEAKEAIEKAGQTPAGLAFRWLWDQPQVTVVLSGMNSRQMVKENTVMAAGSHPGMVGEEEQELIRQVKELINGKVKIGCTGCGYCMPCPHGVDIPACFRSYNMRYTESKFNGLREYFMCTTMKKNPCNASLCVKCGKCEKHCPQSLPIRQNLELVVKELETPVYKAACQVKRFIKL</sequence>
<accession>A0A9D1NZV7</accession>
<dbReference type="Gene3D" id="3.20.20.100">
    <property type="entry name" value="NADP-dependent oxidoreductase domain"/>
    <property type="match status" value="1"/>
</dbReference>
<dbReference type="InterPro" id="IPR020471">
    <property type="entry name" value="AKR"/>
</dbReference>
<dbReference type="GO" id="GO:0016491">
    <property type="term" value="F:oxidoreductase activity"/>
    <property type="evidence" value="ECO:0007669"/>
    <property type="project" value="InterPro"/>
</dbReference>
<evidence type="ECO:0000313" key="5">
    <source>
        <dbReference type="EMBL" id="HIV23896.1"/>
    </source>
</evidence>
<keyword evidence="2" id="KW-0408">Iron</keyword>
<dbReference type="PROSITE" id="PS51379">
    <property type="entry name" value="4FE4S_FER_2"/>
    <property type="match status" value="1"/>
</dbReference>
<dbReference type="SUPFAM" id="SSF51430">
    <property type="entry name" value="NAD(P)-linked oxidoreductase"/>
    <property type="match status" value="1"/>
</dbReference>
<dbReference type="Proteomes" id="UP000886889">
    <property type="component" value="Unassembled WGS sequence"/>
</dbReference>
<evidence type="ECO:0000256" key="3">
    <source>
        <dbReference type="ARBA" id="ARBA00023014"/>
    </source>
</evidence>
<dbReference type="EMBL" id="DVOS01000066">
    <property type="protein sequence ID" value="HIV23896.1"/>
    <property type="molecule type" value="Genomic_DNA"/>
</dbReference>
<organism evidence="5 6">
    <name type="scientific">Candidatus Merdiplasma excrementigallinarum</name>
    <dbReference type="NCBI Taxonomy" id="2840864"/>
    <lineage>
        <taxon>Bacteria</taxon>
        <taxon>Bacillati</taxon>
        <taxon>Bacillota</taxon>
        <taxon>Clostridia</taxon>
        <taxon>Lachnospirales</taxon>
        <taxon>Lachnospiraceae</taxon>
        <taxon>Lachnospiraceae incertae sedis</taxon>
        <taxon>Candidatus Merdiplasma</taxon>
    </lineage>
</organism>
<dbReference type="InterPro" id="IPR053135">
    <property type="entry name" value="AKR2_Oxidoreductase"/>
</dbReference>
<dbReference type="GO" id="GO:0051536">
    <property type="term" value="F:iron-sulfur cluster binding"/>
    <property type="evidence" value="ECO:0007669"/>
    <property type="project" value="UniProtKB-KW"/>
</dbReference>
<gene>
    <name evidence="5" type="ORF">IAC80_08175</name>
</gene>
<dbReference type="GO" id="GO:0046872">
    <property type="term" value="F:metal ion binding"/>
    <property type="evidence" value="ECO:0007669"/>
    <property type="project" value="UniProtKB-KW"/>
</dbReference>
<evidence type="ECO:0000259" key="4">
    <source>
        <dbReference type="PROSITE" id="PS51379"/>
    </source>
</evidence>
<reference evidence="5" key="1">
    <citation type="submission" date="2020-10" db="EMBL/GenBank/DDBJ databases">
        <authorList>
            <person name="Gilroy R."/>
        </authorList>
    </citation>
    <scope>NUCLEOTIDE SEQUENCE</scope>
    <source>
        <strain evidence="5">ChiBcec6-7307</strain>
    </source>
</reference>
<dbReference type="InterPro" id="IPR036812">
    <property type="entry name" value="NAD(P)_OxRdtase_dom_sf"/>
</dbReference>
<keyword evidence="1" id="KW-0479">Metal-binding</keyword>
<proteinExistence type="predicted"/>
<dbReference type="Pfam" id="PF13187">
    <property type="entry name" value="Fer4_9"/>
    <property type="match status" value="1"/>
</dbReference>
<comment type="caution">
    <text evidence="5">The sequence shown here is derived from an EMBL/GenBank/DDBJ whole genome shotgun (WGS) entry which is preliminary data.</text>
</comment>
<evidence type="ECO:0000256" key="2">
    <source>
        <dbReference type="ARBA" id="ARBA00023004"/>
    </source>
</evidence>
<protein>
    <submittedName>
        <fullName evidence="5">Aldo/keto reductase</fullName>
    </submittedName>
</protein>
<dbReference type="PANTHER" id="PTHR43312:SF2">
    <property type="entry name" value="OXIDOREDUCTASE"/>
    <property type="match status" value="1"/>
</dbReference>
<reference evidence="5" key="2">
    <citation type="journal article" date="2021" name="PeerJ">
        <title>Extensive microbial diversity within the chicken gut microbiome revealed by metagenomics and culture.</title>
        <authorList>
            <person name="Gilroy R."/>
            <person name="Ravi A."/>
            <person name="Getino M."/>
            <person name="Pursley I."/>
            <person name="Horton D.L."/>
            <person name="Alikhan N.F."/>
            <person name="Baker D."/>
            <person name="Gharbi K."/>
            <person name="Hall N."/>
            <person name="Watson M."/>
            <person name="Adriaenssens E.M."/>
            <person name="Foster-Nyarko E."/>
            <person name="Jarju S."/>
            <person name="Secka A."/>
            <person name="Antonio M."/>
            <person name="Oren A."/>
            <person name="Chaudhuri R.R."/>
            <person name="La Ragione R."/>
            <person name="Hildebrand F."/>
            <person name="Pallen M.J."/>
        </authorList>
    </citation>
    <scope>NUCLEOTIDE SEQUENCE</scope>
    <source>
        <strain evidence="5">ChiBcec6-7307</strain>
    </source>
</reference>
<dbReference type="InterPro" id="IPR017896">
    <property type="entry name" value="4Fe4S_Fe-S-bd"/>
</dbReference>
<dbReference type="InterPro" id="IPR023210">
    <property type="entry name" value="NADP_OxRdtase_dom"/>
</dbReference>